<dbReference type="Proteomes" id="UP001549097">
    <property type="component" value="Unassembled WGS sequence"/>
</dbReference>
<dbReference type="PANTHER" id="PTHR10963">
    <property type="entry name" value="GLYCOSYL HYDROLASE-RELATED"/>
    <property type="match status" value="1"/>
</dbReference>
<evidence type="ECO:0000313" key="4">
    <source>
        <dbReference type="Proteomes" id="UP001549097"/>
    </source>
</evidence>
<name>A0ABV2LE13_9BACL</name>
<dbReference type="InterPro" id="IPR013320">
    <property type="entry name" value="ConA-like_dom_sf"/>
</dbReference>
<dbReference type="InterPro" id="IPR000757">
    <property type="entry name" value="Beta-glucanase-like"/>
</dbReference>
<dbReference type="Pfam" id="PF00722">
    <property type="entry name" value="Glyco_hydro_16"/>
    <property type="match status" value="1"/>
</dbReference>
<accession>A0ABV2LE13</accession>
<comment type="similarity">
    <text evidence="1">Belongs to the glycosyl hydrolase 16 family.</text>
</comment>
<dbReference type="Gene3D" id="2.60.120.200">
    <property type="match status" value="1"/>
</dbReference>
<gene>
    <name evidence="3" type="ORF">ABID52_000401</name>
</gene>
<evidence type="ECO:0000259" key="2">
    <source>
        <dbReference type="PROSITE" id="PS51762"/>
    </source>
</evidence>
<evidence type="ECO:0000313" key="3">
    <source>
        <dbReference type="EMBL" id="MET3726820.1"/>
    </source>
</evidence>
<dbReference type="InterPro" id="IPR050546">
    <property type="entry name" value="Glycosyl_Hydrlase_16"/>
</dbReference>
<sequence length="276" mass="32645">MKRFSFVTLIILITTILYIKNFNTTKESIPSPAVNKQQTLIKNTNQELLKTTTGEWELIYMDEFQSLKPKIWNVVDRGNNYNNELQYYRKENVEVSSDYLRLVAKEEHYKKHKYTSGQINTKDKLNIHYGRIEIRLKYTEGAGLFPAIWLLPSNNKKNLPEIDIFESIGQDPSKVYMVNHYGNRNNYSSDYEEFILKDYKKYHTYTLEWEKNELRWYIDNELRFSNRNGVPQEPMYLILNLAVGGNWPGNPDQNTLFPASMDVDYVKIYKSTNQGD</sequence>
<comment type="caution">
    <text evidence="3">The sequence shown here is derived from an EMBL/GenBank/DDBJ whole genome shotgun (WGS) entry which is preliminary data.</text>
</comment>
<feature type="domain" description="GH16" evidence="2">
    <location>
        <begin position="24"/>
        <end position="274"/>
    </location>
</feature>
<dbReference type="EMBL" id="JBEPMP010000001">
    <property type="protein sequence ID" value="MET3726820.1"/>
    <property type="molecule type" value="Genomic_DNA"/>
</dbReference>
<dbReference type="SUPFAM" id="SSF49899">
    <property type="entry name" value="Concanavalin A-like lectins/glucanases"/>
    <property type="match status" value="1"/>
</dbReference>
<evidence type="ECO:0000256" key="1">
    <source>
        <dbReference type="ARBA" id="ARBA00006865"/>
    </source>
</evidence>
<dbReference type="CDD" id="cd08023">
    <property type="entry name" value="GH16_laminarinase_like"/>
    <property type="match status" value="1"/>
</dbReference>
<protein>
    <submittedName>
        <fullName evidence="3">Beta-glucanase (GH16 family)</fullName>
    </submittedName>
</protein>
<dbReference type="PROSITE" id="PS51762">
    <property type="entry name" value="GH16_2"/>
    <property type="match status" value="1"/>
</dbReference>
<dbReference type="RefSeq" id="WP_198768564.1">
    <property type="nucleotide sequence ID" value="NZ_JAEACF010000001.1"/>
</dbReference>
<dbReference type="PANTHER" id="PTHR10963:SF55">
    <property type="entry name" value="GLYCOSIDE HYDROLASE FAMILY 16 PROTEIN"/>
    <property type="match status" value="1"/>
</dbReference>
<reference evidence="3 4" key="1">
    <citation type="submission" date="2024-06" db="EMBL/GenBank/DDBJ databases">
        <title>Genomic Encyclopedia of Type Strains, Phase IV (KMG-IV): sequencing the most valuable type-strain genomes for metagenomic binning, comparative biology and taxonomic classification.</title>
        <authorList>
            <person name="Goeker M."/>
        </authorList>
    </citation>
    <scope>NUCLEOTIDE SEQUENCE [LARGE SCALE GENOMIC DNA]</scope>
    <source>
        <strain evidence="3 4">DSM 100124</strain>
    </source>
</reference>
<keyword evidence="4" id="KW-1185">Reference proteome</keyword>
<proteinExistence type="inferred from homology"/>
<organism evidence="3 4">
    <name type="scientific">Fictibacillus halophilus</name>
    <dbReference type="NCBI Taxonomy" id="1610490"/>
    <lineage>
        <taxon>Bacteria</taxon>
        <taxon>Bacillati</taxon>
        <taxon>Bacillota</taxon>
        <taxon>Bacilli</taxon>
        <taxon>Bacillales</taxon>
        <taxon>Fictibacillaceae</taxon>
        <taxon>Fictibacillus</taxon>
    </lineage>
</organism>